<proteinExistence type="predicted"/>
<dbReference type="AlphaFoldDB" id="A0A165B2U5"/>
<name>A0A165B2U5_9SYNE</name>
<keyword evidence="2" id="KW-1185">Reference proteome</keyword>
<evidence type="ECO:0000313" key="1">
    <source>
        <dbReference type="EMBL" id="SAY39027.1"/>
    </source>
</evidence>
<dbReference type="EMBL" id="FITM01000117">
    <property type="protein sequence ID" value="SAY39027.1"/>
    <property type="molecule type" value="Genomic_DNA"/>
</dbReference>
<reference evidence="2" key="1">
    <citation type="submission" date="2016-02" db="EMBL/GenBank/DDBJ databases">
        <authorList>
            <person name="liu f."/>
        </authorList>
    </citation>
    <scope>NUCLEOTIDE SEQUENCE [LARGE SCALE GENOMIC DNA]</scope>
</reference>
<accession>A0A165B2U5</accession>
<gene>
    <name evidence="1" type="ORF">FLM9_1074</name>
</gene>
<dbReference type="Proteomes" id="UP000182631">
    <property type="component" value="Unassembled WGS sequence"/>
</dbReference>
<protein>
    <submittedName>
        <fullName evidence="1">Uncharacterized protein</fullName>
    </submittedName>
</protein>
<evidence type="ECO:0000313" key="2">
    <source>
        <dbReference type="Proteomes" id="UP000182631"/>
    </source>
</evidence>
<organism evidence="1 2">
    <name type="scientific">Candidatus Synechococcus spongiarum</name>
    <dbReference type="NCBI Taxonomy" id="431041"/>
    <lineage>
        <taxon>Bacteria</taxon>
        <taxon>Bacillati</taxon>
        <taxon>Cyanobacteriota</taxon>
        <taxon>Cyanophyceae</taxon>
        <taxon>Synechococcales</taxon>
        <taxon>Synechococcaceae</taxon>
        <taxon>Synechococcus</taxon>
    </lineage>
</organism>
<sequence length="84" mass="9310">MSYAASYESAWSGKTLLMIGGYEQDLSGLPFPIADLPRPAITASEVVDRETLRIFSRRIGQGVPTGLHDRELQWTSPDKECLPD</sequence>